<dbReference type="InterPro" id="IPR035965">
    <property type="entry name" value="PAS-like_dom_sf"/>
</dbReference>
<keyword evidence="2" id="KW-0716">Sensory transduction</keyword>
<protein>
    <submittedName>
        <fullName evidence="9">Putative LOV domain-containing protein</fullName>
    </submittedName>
</protein>
<dbReference type="PROSITE" id="PS50112">
    <property type="entry name" value="PAS"/>
    <property type="match status" value="2"/>
</dbReference>
<evidence type="ECO:0000256" key="2">
    <source>
        <dbReference type="ARBA" id="ARBA00022606"/>
    </source>
</evidence>
<dbReference type="SMART" id="SM00091">
    <property type="entry name" value="PAS"/>
    <property type="match status" value="2"/>
</dbReference>
<dbReference type="InterPro" id="IPR000014">
    <property type="entry name" value="PAS"/>
</dbReference>
<accession>A0A126WXC8</accession>
<sequence>MGMENPTKNRSSNDVGRQQMMIEQSLNNPYSEEVREALAEMHCYNFIITDPCLPDHPIVYASDGFLKMTDYSSEEVVGRNARFLQGPRTERRTVLEIREAIRQESSCQVCILNHRKNGEAFWCYLHIAPVFSKRDGRLIHFIGVQIPISKIHQDSMSRSLIAPSMVTCPTCRDGDIVSSCHTSNGVINSVINFGSCRRQLLANVSVELARTGLYSPVTDNGSDTEHETCKPKDTHKRRATDAVNSILSELAKFSQLKETFVSEKNCINTTVRIVPIPSSLVLALSNIQQSFVLTDPLLPDMPIVYASNMFLQLTGYSKEEIIGHNCRFLQGFERDRSSTLQVKKSIEAEKCCTLRILNYRKDGSPFWNLLHIAPIRDSSGKIAFHAGVQMELPDTTDEECSENLTTSPHIKQLSAIGAIRIAVRSFAR</sequence>
<keyword evidence="4" id="KW-0288">FMN</keyword>
<keyword evidence="6" id="KW-0675">Receptor</keyword>
<evidence type="ECO:0000256" key="4">
    <source>
        <dbReference type="ARBA" id="ARBA00022643"/>
    </source>
</evidence>
<evidence type="ECO:0000259" key="7">
    <source>
        <dbReference type="PROSITE" id="PS50112"/>
    </source>
</evidence>
<dbReference type="PANTHER" id="PTHR47429">
    <property type="entry name" value="PROTEIN TWIN LOV 1"/>
    <property type="match status" value="1"/>
</dbReference>
<dbReference type="NCBIfam" id="TIGR00229">
    <property type="entry name" value="sensory_box"/>
    <property type="match status" value="2"/>
</dbReference>
<dbReference type="AlphaFoldDB" id="A0A126WXC8"/>
<dbReference type="InterPro" id="IPR001610">
    <property type="entry name" value="PAC"/>
</dbReference>
<evidence type="ECO:0000259" key="8">
    <source>
        <dbReference type="PROSITE" id="PS50113"/>
    </source>
</evidence>
<dbReference type="PROSITE" id="PS50113">
    <property type="entry name" value="PAC"/>
    <property type="match status" value="1"/>
</dbReference>
<dbReference type="SMART" id="SM00086">
    <property type="entry name" value="PAC"/>
    <property type="match status" value="2"/>
</dbReference>
<evidence type="ECO:0000256" key="6">
    <source>
        <dbReference type="ARBA" id="ARBA00023170"/>
    </source>
</evidence>
<dbReference type="Pfam" id="PF13426">
    <property type="entry name" value="PAS_9"/>
    <property type="match status" value="2"/>
</dbReference>
<feature type="domain" description="PAS" evidence="7">
    <location>
        <begin position="58"/>
        <end position="104"/>
    </location>
</feature>
<name>A0A126WXC8_9SPER</name>
<evidence type="ECO:0000256" key="3">
    <source>
        <dbReference type="ARBA" id="ARBA00022630"/>
    </source>
</evidence>
<dbReference type="GO" id="GO:0005634">
    <property type="term" value="C:nucleus"/>
    <property type="evidence" value="ECO:0007669"/>
    <property type="project" value="TreeGrafter"/>
</dbReference>
<dbReference type="EMBL" id="KU699230">
    <property type="protein sequence ID" value="AML77233.1"/>
    <property type="molecule type" value="mRNA"/>
</dbReference>
<dbReference type="InterPro" id="IPR000700">
    <property type="entry name" value="PAS-assoc_C"/>
</dbReference>
<dbReference type="Gene3D" id="3.30.450.20">
    <property type="entry name" value="PAS domain"/>
    <property type="match status" value="2"/>
</dbReference>
<dbReference type="GO" id="GO:0009637">
    <property type="term" value="P:response to blue light"/>
    <property type="evidence" value="ECO:0007669"/>
    <property type="project" value="UniProtKB-ARBA"/>
</dbReference>
<feature type="domain" description="PAC" evidence="8">
    <location>
        <begin position="350"/>
        <end position="404"/>
    </location>
</feature>
<dbReference type="CDD" id="cd00130">
    <property type="entry name" value="PAS"/>
    <property type="match status" value="2"/>
</dbReference>
<dbReference type="GO" id="GO:0009881">
    <property type="term" value="F:photoreceptor activity"/>
    <property type="evidence" value="ECO:0007669"/>
    <property type="project" value="UniProtKB-KW"/>
</dbReference>
<organism evidence="9">
    <name type="scientific">Gnetum montanum</name>
    <dbReference type="NCBI Taxonomy" id="3381"/>
    <lineage>
        <taxon>Eukaryota</taxon>
        <taxon>Viridiplantae</taxon>
        <taxon>Streptophyta</taxon>
        <taxon>Embryophyta</taxon>
        <taxon>Tracheophyta</taxon>
        <taxon>Spermatophyta</taxon>
        <taxon>Gnetopsida</taxon>
        <taxon>Gnetidae</taxon>
        <taxon>Gnetales</taxon>
        <taxon>Gnetaceae</taxon>
        <taxon>Gnetum</taxon>
    </lineage>
</organism>
<keyword evidence="5" id="KW-0157">Chromophore</keyword>
<keyword evidence="3" id="KW-0285">Flavoprotein</keyword>
<reference evidence="9" key="1">
    <citation type="journal article" date="2016" name="Proc. Natl. Acad. Sci. U.S.A.">
        <title>Functional and topological diversity of LOV domain photoreceptors.</title>
        <authorList>
            <person name="Glantz S.T."/>
            <person name="Carpenter E.J."/>
            <person name="Melkonian M."/>
            <person name="Gardner K.H."/>
            <person name="Boyden E.S."/>
            <person name="Wong G.K."/>
            <person name="Chow B.Y."/>
        </authorList>
    </citation>
    <scope>NUCLEOTIDE SEQUENCE</scope>
    <source>
        <strain evidence="9">GTHK_2014981</strain>
    </source>
</reference>
<evidence type="ECO:0000256" key="1">
    <source>
        <dbReference type="ARBA" id="ARBA00022543"/>
    </source>
</evidence>
<evidence type="ECO:0000256" key="5">
    <source>
        <dbReference type="ARBA" id="ARBA00022991"/>
    </source>
</evidence>
<dbReference type="SUPFAM" id="SSF55785">
    <property type="entry name" value="PYP-like sensor domain (PAS domain)"/>
    <property type="match status" value="2"/>
</dbReference>
<feature type="domain" description="PAS" evidence="7">
    <location>
        <begin position="303"/>
        <end position="325"/>
    </location>
</feature>
<evidence type="ECO:0000313" key="9">
    <source>
        <dbReference type="EMBL" id="AML77233.1"/>
    </source>
</evidence>
<keyword evidence="1" id="KW-0600">Photoreceptor protein</keyword>
<proteinExistence type="evidence at transcript level"/>
<dbReference type="PANTHER" id="PTHR47429:SF2">
    <property type="entry name" value="PROTEIN TWIN LOV 1"/>
    <property type="match status" value="1"/>
</dbReference>